<dbReference type="Proteomes" id="UP000501325">
    <property type="component" value="Chromosome"/>
</dbReference>
<organism evidence="1 6">
    <name type="scientific">Brevundimonas mediterranea</name>
    <dbReference type="NCBI Taxonomy" id="74329"/>
    <lineage>
        <taxon>Bacteria</taxon>
        <taxon>Pseudomonadati</taxon>
        <taxon>Pseudomonadota</taxon>
        <taxon>Alphaproteobacteria</taxon>
        <taxon>Caulobacterales</taxon>
        <taxon>Caulobacteraceae</taxon>
        <taxon>Brevundimonas</taxon>
    </lineage>
</organism>
<keyword evidence="4" id="KW-1185">Reference proteome</keyword>
<reference evidence="2 5" key="2">
    <citation type="submission" date="2020-01" db="EMBL/GenBank/DDBJ databases">
        <authorList>
            <person name="Wang S."/>
        </authorList>
    </citation>
    <scope>NUCLEOTIDE SEQUENCE [LARGE SCALE GENOMIC DNA]</scope>
    <source>
        <strain evidence="2 5">D151-2-6</strain>
    </source>
</reference>
<dbReference type="EMBL" id="CP048751">
    <property type="protein sequence ID" value="QIH73391.1"/>
    <property type="molecule type" value="Genomic_DNA"/>
</dbReference>
<evidence type="ECO:0000313" key="1">
    <source>
        <dbReference type="EMBL" id="MBB3872148.1"/>
    </source>
</evidence>
<proteinExistence type="predicted"/>
<reference evidence="1 6" key="3">
    <citation type="submission" date="2020-08" db="EMBL/GenBank/DDBJ databases">
        <title>Genomic Encyclopedia of Type Strains, Phase IV (KMG-IV): sequencing the most valuable type-strain genomes for metagenomic binning, comparative biology and taxonomic classification.</title>
        <authorList>
            <person name="Goeker M."/>
        </authorList>
    </citation>
    <scope>NUCLEOTIDE SEQUENCE [LARGE SCALE GENOMIC DNA]</scope>
    <source>
        <strain evidence="1 6">DSM 14878</strain>
    </source>
</reference>
<dbReference type="KEGG" id="bmed:GYM46_10785"/>
<evidence type="ECO:0000313" key="6">
    <source>
        <dbReference type="Proteomes" id="UP000532936"/>
    </source>
</evidence>
<reference evidence="3 4" key="1">
    <citation type="submission" date="2018-11" db="EMBL/GenBank/DDBJ databases">
        <authorList>
            <person name="Peiro R."/>
            <person name="Begona"/>
            <person name="Cbmso G."/>
            <person name="Lopez M."/>
            <person name="Gonzalez S."/>
            <person name="Sacristan E."/>
            <person name="Castillo E."/>
        </authorList>
    </citation>
    <scope>NUCLEOTIDE SEQUENCE [LARGE SCALE GENOMIC DNA]</scope>
    <source>
        <strain evidence="3">Brev_genome</strain>
    </source>
</reference>
<dbReference type="Proteomes" id="UP000289220">
    <property type="component" value="Unassembled WGS sequence"/>
</dbReference>
<dbReference type="AlphaFoldDB" id="A0A6G7EIB8"/>
<dbReference type="Proteomes" id="UP000532936">
    <property type="component" value="Unassembled WGS sequence"/>
</dbReference>
<evidence type="ECO:0000313" key="5">
    <source>
        <dbReference type="Proteomes" id="UP000501325"/>
    </source>
</evidence>
<gene>
    <name evidence="3" type="ORF">BREV_BREV_00971</name>
    <name evidence="1" type="ORF">GGR11_001662</name>
    <name evidence="2" type="ORF">GYM46_10785</name>
</gene>
<dbReference type="RefSeq" id="WP_008261187.1">
    <property type="nucleotide sequence ID" value="NZ_CP048751.1"/>
</dbReference>
<accession>A0A6G7EIB8</accession>
<sequence length="105" mass="10890">MPKSAFKTLSEDLQALADEASDHLKDAALKTGADATEAVTRSTHAVARAAARLREEAEAAAEMSRDKIVDTVEAHPAAASVIVSMVTSAVVALAATFALIRLSQS</sequence>
<dbReference type="EMBL" id="UXHF01000013">
    <property type="protein sequence ID" value="VDC49036.1"/>
    <property type="molecule type" value="Genomic_DNA"/>
</dbReference>
<evidence type="ECO:0000313" key="3">
    <source>
        <dbReference type="EMBL" id="VDC49036.1"/>
    </source>
</evidence>
<evidence type="ECO:0000313" key="2">
    <source>
        <dbReference type="EMBL" id="QIH73391.1"/>
    </source>
</evidence>
<name>A0A6G7EIB8_9CAUL</name>
<evidence type="ECO:0000313" key="4">
    <source>
        <dbReference type="Proteomes" id="UP000289220"/>
    </source>
</evidence>
<dbReference type="EMBL" id="JACIDA010000001">
    <property type="protein sequence ID" value="MBB3872148.1"/>
    <property type="molecule type" value="Genomic_DNA"/>
</dbReference>
<protein>
    <submittedName>
        <fullName evidence="1">ElaB/YqjD/DUF883 family membrane-anchored ribosome-binding protein</fullName>
    </submittedName>
</protein>